<reference evidence="3" key="1">
    <citation type="journal article" date="2020" name="Stud. Mycol.">
        <title>101 Dothideomycetes genomes: a test case for predicting lifestyles and emergence of pathogens.</title>
        <authorList>
            <person name="Haridas S."/>
            <person name="Albert R."/>
            <person name="Binder M."/>
            <person name="Bloem J."/>
            <person name="Labutti K."/>
            <person name="Salamov A."/>
            <person name="Andreopoulos B."/>
            <person name="Baker S."/>
            <person name="Barry K."/>
            <person name="Bills G."/>
            <person name="Bluhm B."/>
            <person name="Cannon C."/>
            <person name="Castanera R."/>
            <person name="Culley D."/>
            <person name="Daum C."/>
            <person name="Ezra D."/>
            <person name="Gonzalez J."/>
            <person name="Henrissat B."/>
            <person name="Kuo A."/>
            <person name="Liang C."/>
            <person name="Lipzen A."/>
            <person name="Lutzoni F."/>
            <person name="Magnuson J."/>
            <person name="Mondo S."/>
            <person name="Nolan M."/>
            <person name="Ohm R."/>
            <person name="Pangilinan J."/>
            <person name="Park H.-J."/>
            <person name="Ramirez L."/>
            <person name="Alfaro M."/>
            <person name="Sun H."/>
            <person name="Tritt A."/>
            <person name="Yoshinaga Y."/>
            <person name="Zwiers L.-H."/>
            <person name="Turgeon B."/>
            <person name="Goodwin S."/>
            <person name="Spatafora J."/>
            <person name="Crous P."/>
            <person name="Grigoriev I."/>
        </authorList>
    </citation>
    <scope>NUCLEOTIDE SEQUENCE</scope>
    <source>
        <strain evidence="3">CBS 123094</strain>
    </source>
</reference>
<dbReference type="GO" id="GO:0004197">
    <property type="term" value="F:cysteine-type endopeptidase activity"/>
    <property type="evidence" value="ECO:0007669"/>
    <property type="project" value="InterPro"/>
</dbReference>
<gene>
    <name evidence="3" type="ORF">P154DRAFT_551084</name>
</gene>
<dbReference type="PANTHER" id="PTHR48104">
    <property type="entry name" value="METACASPASE-4"/>
    <property type="match status" value="1"/>
</dbReference>
<dbReference type="Pfam" id="PF00656">
    <property type="entry name" value="Peptidase_C14"/>
    <property type="match status" value="1"/>
</dbReference>
<accession>A0A6A5X2S4</accession>
<dbReference type="InterPro" id="IPR011600">
    <property type="entry name" value="Pept_C14_caspase"/>
</dbReference>
<organism evidence="3 4">
    <name type="scientific">Amniculicola lignicola CBS 123094</name>
    <dbReference type="NCBI Taxonomy" id="1392246"/>
    <lineage>
        <taxon>Eukaryota</taxon>
        <taxon>Fungi</taxon>
        <taxon>Dikarya</taxon>
        <taxon>Ascomycota</taxon>
        <taxon>Pezizomycotina</taxon>
        <taxon>Dothideomycetes</taxon>
        <taxon>Pleosporomycetidae</taxon>
        <taxon>Pleosporales</taxon>
        <taxon>Amniculicolaceae</taxon>
        <taxon>Amniculicola</taxon>
    </lineage>
</organism>
<dbReference type="GO" id="GO:0006508">
    <property type="term" value="P:proteolysis"/>
    <property type="evidence" value="ECO:0007669"/>
    <property type="project" value="InterPro"/>
</dbReference>
<protein>
    <submittedName>
        <fullName evidence="3">Peptidase C14</fullName>
    </submittedName>
</protein>
<dbReference type="Proteomes" id="UP000799779">
    <property type="component" value="Unassembled WGS sequence"/>
</dbReference>
<dbReference type="Gene3D" id="3.40.50.12660">
    <property type="match status" value="1"/>
</dbReference>
<dbReference type="InterPro" id="IPR050452">
    <property type="entry name" value="Metacaspase"/>
</dbReference>
<keyword evidence="4" id="KW-1185">Reference proteome</keyword>
<evidence type="ECO:0000259" key="2">
    <source>
        <dbReference type="Pfam" id="PF00656"/>
    </source>
</evidence>
<dbReference type="GO" id="GO:0005737">
    <property type="term" value="C:cytoplasm"/>
    <property type="evidence" value="ECO:0007669"/>
    <property type="project" value="TreeGrafter"/>
</dbReference>
<comment type="similarity">
    <text evidence="1">Belongs to the peptidase C14B family.</text>
</comment>
<dbReference type="PANTHER" id="PTHR48104:SF30">
    <property type="entry name" value="METACASPASE-1"/>
    <property type="match status" value="1"/>
</dbReference>
<evidence type="ECO:0000313" key="3">
    <source>
        <dbReference type="EMBL" id="KAF2006356.1"/>
    </source>
</evidence>
<dbReference type="AlphaFoldDB" id="A0A6A5X2S4"/>
<name>A0A6A5X2S4_9PLEO</name>
<sequence length="270" mass="29957">MSWEPSPPYRRKKSLLIGINYTGSAHQLQGCHTDIDAIADFISYRGYTNTRRNRVILSDLPGVPWSSPYYPTGRNILAAMDWLVAEPDCTLFLHCSGHGSQIEDRDGKRLTGLDDSIVPMDFEHEGQILSGVLHERLVTRMAPGCTLFIVLDCCHSGSAIELPFVYRSSGDRRINLPDNLKAGARLVEEAKDIMEGGLGVDRHMGEQEEEGLQEGEFAGQFGSEWKVVTMLSGCRDDQTSADALIQGENTGALTWAFLQTMRRVGSLMYV</sequence>
<feature type="domain" description="Peptidase C14 caspase" evidence="2">
    <location>
        <begin position="11"/>
        <end position="265"/>
    </location>
</feature>
<proteinExistence type="inferred from homology"/>
<evidence type="ECO:0000256" key="1">
    <source>
        <dbReference type="ARBA" id="ARBA00009005"/>
    </source>
</evidence>
<evidence type="ECO:0000313" key="4">
    <source>
        <dbReference type="Proteomes" id="UP000799779"/>
    </source>
</evidence>
<dbReference type="EMBL" id="ML977560">
    <property type="protein sequence ID" value="KAF2006356.1"/>
    <property type="molecule type" value="Genomic_DNA"/>
</dbReference>
<dbReference type="OrthoDB" id="3223806at2759"/>